<evidence type="ECO:0000259" key="1">
    <source>
        <dbReference type="Pfam" id="PF13383"/>
    </source>
</evidence>
<dbReference type="Pfam" id="PF13383">
    <property type="entry name" value="Methyltransf_22"/>
    <property type="match status" value="1"/>
</dbReference>
<evidence type="ECO:0000313" key="3">
    <source>
        <dbReference type="EMBL" id="CAD8359399.1"/>
    </source>
</evidence>
<sequence length="322" mass="36646">MKACLRKQTKCLVLVSFGIPFLLLLRMSSWSSKQQQVDPYMGDSAMVKPQRWKLWHSMNEMEQKVALENVFARAAVYGDILGKAVGEKFHNNCADGKKPTLFGKGGEHMVCGPQPVQQDGCRFISFGIRDDPSFDIHLADEWKCRGFAGDPSITHPSKLSPYVTFHNIGLTMLRSNAEQQRDPEDEWILTSLPQLRKFLGWQFLNIVKIDCEGCEVALARDILAEDPDFLRNVGQISIETHGTRTWVNSTEELYYYALMFPLLEEAGFRLIWSSVFGCGKYEHDLCAPEMEGKMGMSCGSRPRNEINKVPIGRSCHDWLWAR</sequence>
<dbReference type="AlphaFoldDB" id="A0A6U0IEJ6"/>
<dbReference type="EMBL" id="HBEJ01000736">
    <property type="protein sequence ID" value="CAD8359397.1"/>
    <property type="molecule type" value="Transcribed_RNA"/>
</dbReference>
<proteinExistence type="predicted"/>
<dbReference type="PANTHER" id="PTHR32026">
    <property type="entry name" value="METHYLTRANSFERASE-LIKE PROTEIN 24"/>
    <property type="match status" value="1"/>
</dbReference>
<name>A0A6U0IEJ6_9STRA</name>
<feature type="domain" description="Methyltransferase" evidence="1">
    <location>
        <begin position="103"/>
        <end position="246"/>
    </location>
</feature>
<dbReference type="InterPro" id="IPR025714">
    <property type="entry name" value="Methyltranfer_dom"/>
</dbReference>
<accession>A0A6U0IEJ6</accession>
<gene>
    <name evidence="2" type="ORF">MPOL1434_LOCUS452</name>
    <name evidence="3" type="ORF">MPOL1434_LOCUS453</name>
</gene>
<protein>
    <recommendedName>
        <fullName evidence="1">Methyltransferase domain-containing protein</fullName>
    </recommendedName>
</protein>
<organism evidence="3">
    <name type="scientific">Minutocellus polymorphus</name>
    <dbReference type="NCBI Taxonomy" id="265543"/>
    <lineage>
        <taxon>Eukaryota</taxon>
        <taxon>Sar</taxon>
        <taxon>Stramenopiles</taxon>
        <taxon>Ochrophyta</taxon>
        <taxon>Bacillariophyta</taxon>
        <taxon>Mediophyceae</taxon>
        <taxon>Cymatosirophycidae</taxon>
        <taxon>Cymatosirales</taxon>
        <taxon>Cymatosiraceae</taxon>
        <taxon>Minutocellus</taxon>
    </lineage>
</organism>
<dbReference type="EMBL" id="HBEJ01000738">
    <property type="protein sequence ID" value="CAD8359399.1"/>
    <property type="molecule type" value="Transcribed_RNA"/>
</dbReference>
<reference evidence="3" key="1">
    <citation type="submission" date="2021-01" db="EMBL/GenBank/DDBJ databases">
        <authorList>
            <person name="Corre E."/>
            <person name="Pelletier E."/>
            <person name="Niang G."/>
            <person name="Scheremetjew M."/>
            <person name="Finn R."/>
            <person name="Kale V."/>
            <person name="Holt S."/>
            <person name="Cochrane G."/>
            <person name="Meng A."/>
            <person name="Brown T."/>
            <person name="Cohen L."/>
        </authorList>
    </citation>
    <scope>NUCLEOTIDE SEQUENCE</scope>
    <source>
        <strain evidence="3">CCMP3303</strain>
    </source>
</reference>
<dbReference type="PANTHER" id="PTHR32026:SF10">
    <property type="entry name" value="METHYLTRANSFERASE-LIKE PROTEIN 24-RELATED"/>
    <property type="match status" value="1"/>
</dbReference>
<evidence type="ECO:0000313" key="2">
    <source>
        <dbReference type="EMBL" id="CAD8359397.1"/>
    </source>
</evidence>
<dbReference type="InterPro" id="IPR026913">
    <property type="entry name" value="METTL24"/>
</dbReference>